<feature type="domain" description="SPOR" evidence="2">
    <location>
        <begin position="179"/>
        <end position="255"/>
    </location>
</feature>
<accession>A0A0F6RBU7</accession>
<dbReference type="OrthoDB" id="9884489at2"/>
<proteinExistence type="predicted"/>
<feature type="compositionally biased region" description="Polar residues" evidence="1">
    <location>
        <begin position="107"/>
        <end position="116"/>
    </location>
</feature>
<feature type="region of interest" description="Disordered" evidence="1">
    <location>
        <begin position="54"/>
        <end position="89"/>
    </location>
</feature>
<evidence type="ECO:0000256" key="1">
    <source>
        <dbReference type="SAM" id="MobiDB-lite"/>
    </source>
</evidence>
<feature type="compositionally biased region" description="Basic and acidic residues" evidence="1">
    <location>
        <begin position="55"/>
        <end position="79"/>
    </location>
</feature>
<dbReference type="GO" id="GO:0042834">
    <property type="term" value="F:peptidoglycan binding"/>
    <property type="evidence" value="ECO:0007669"/>
    <property type="project" value="InterPro"/>
</dbReference>
<evidence type="ECO:0000259" key="2">
    <source>
        <dbReference type="PROSITE" id="PS51724"/>
    </source>
</evidence>
<dbReference type="STRING" id="914150.TQ33_0492"/>
<dbReference type="RefSeq" id="WP_046560666.1">
    <property type="nucleotide sequence ID" value="NZ_CP010975.1"/>
</dbReference>
<gene>
    <name evidence="3" type="ORF">TQ33_0492</name>
</gene>
<evidence type="ECO:0000313" key="4">
    <source>
        <dbReference type="Proteomes" id="UP000034071"/>
    </source>
</evidence>
<dbReference type="Proteomes" id="UP000034071">
    <property type="component" value="Chromosome"/>
</dbReference>
<dbReference type="InterPro" id="IPR007730">
    <property type="entry name" value="SPOR-like_dom"/>
</dbReference>
<organism evidence="3 4">
    <name type="scientific">Kangiella geojedonensis</name>
    <dbReference type="NCBI Taxonomy" id="914150"/>
    <lineage>
        <taxon>Bacteria</taxon>
        <taxon>Pseudomonadati</taxon>
        <taxon>Pseudomonadota</taxon>
        <taxon>Gammaproteobacteria</taxon>
        <taxon>Kangiellales</taxon>
        <taxon>Kangiellaceae</taxon>
        <taxon>Kangiella</taxon>
    </lineage>
</organism>
<feature type="region of interest" description="Disordered" evidence="1">
    <location>
        <begin position="102"/>
        <end position="177"/>
    </location>
</feature>
<reference evidence="3 4" key="1">
    <citation type="submission" date="2015-02" db="EMBL/GenBank/DDBJ databases">
        <title>Complete genome sequence of Kangiella geojedonensis strain YCS-5T.</title>
        <authorList>
            <person name="Kim K.M."/>
        </authorList>
    </citation>
    <scope>NUCLEOTIDE SEQUENCE [LARGE SCALE GENOMIC DNA]</scope>
    <source>
        <strain evidence="3 4">YCS-5</strain>
    </source>
</reference>
<dbReference type="KEGG" id="kge:TQ33_0492"/>
<dbReference type="PROSITE" id="PS51724">
    <property type="entry name" value="SPOR"/>
    <property type="match status" value="1"/>
</dbReference>
<dbReference type="Gene3D" id="3.30.70.1070">
    <property type="entry name" value="Sporulation related repeat"/>
    <property type="match status" value="1"/>
</dbReference>
<dbReference type="InterPro" id="IPR036680">
    <property type="entry name" value="SPOR-like_sf"/>
</dbReference>
<dbReference type="SUPFAM" id="SSF110997">
    <property type="entry name" value="Sporulation related repeat"/>
    <property type="match status" value="1"/>
</dbReference>
<keyword evidence="4" id="KW-1185">Reference proteome</keyword>
<dbReference type="EMBL" id="CP010975">
    <property type="protein sequence ID" value="AKE51476.1"/>
    <property type="molecule type" value="Genomic_DNA"/>
</dbReference>
<evidence type="ECO:0000313" key="3">
    <source>
        <dbReference type="EMBL" id="AKE51476.1"/>
    </source>
</evidence>
<dbReference type="AlphaFoldDB" id="A0A0F6RBU7"/>
<protein>
    <recommendedName>
        <fullName evidence="2">SPOR domain-containing protein</fullName>
    </recommendedName>
</protein>
<dbReference type="Pfam" id="PF05036">
    <property type="entry name" value="SPOR"/>
    <property type="match status" value="1"/>
</dbReference>
<dbReference type="HOGENOM" id="CLU_1052835_0_0_6"/>
<dbReference type="PROSITE" id="PS51257">
    <property type="entry name" value="PROKAR_LIPOPROTEIN"/>
    <property type="match status" value="1"/>
</dbReference>
<sequence length="264" mass="29117">MVFFRTITIFGLIVGFFVIGLSGCTSKTDAFTLKANQERWFCTPLGEDDWTCQESSRDFEQLEQHNKRAQSEPEQKLESSDTDTSSVSSTFVVKGATRELEQGAERLSNQEVSAQDSSSQENSSQENSSQENSSQEIPVQETPVQKAVPAQLEGAEFKSESASSSNADRSNDEHNGSWPVAISPWVVQLGAYGSMAAADELVQKVGKGEVFKTQVKGRFYFTVVVTGFSQKFEAEQSAREIETRPLGISPWVRQGASLQKFLVD</sequence>
<name>A0A0F6RBU7_9GAMM</name>
<feature type="compositionally biased region" description="Low complexity" evidence="1">
    <location>
        <begin position="117"/>
        <end position="136"/>
    </location>
</feature>